<sequence>MRIRLEGREDGNVIAHALGGHASNVVISGNLVLASFRNTFSSQLANALQAQGFGVLKNKEVGEASVTLQYGYRTVVPIIWTITKRVPAPPPQSPKDFSFDREVTVGERFGGIESLSFEIRFSDKSGKPLPGMLNVNSATSGNWDVELKEMARELAKRIRKNVPMEVGSR</sequence>
<name>E1YIA7_9BACT</name>
<dbReference type="EMBL" id="FR695874">
    <property type="protein sequence ID" value="CBX30376.1"/>
    <property type="molecule type" value="Genomic_DNA"/>
</dbReference>
<reference evidence="1" key="1">
    <citation type="journal article" date="2011" name="Environ. Microbiol.">
        <title>Genomic insights into the metabolic potential of the polycyclic aromatic hydrocarbon degrading sulfate-reducing Deltaproteobacterium N47.</title>
        <authorList>
            <person name="Bergmann F."/>
            <person name="Selesi D."/>
            <person name="Weinmaier T."/>
            <person name="Tischler P."/>
            <person name="Rattei T."/>
            <person name="Meckenstock R.U."/>
        </authorList>
    </citation>
    <scope>NUCLEOTIDE SEQUENCE</scope>
</reference>
<proteinExistence type="predicted"/>
<organism evidence="1">
    <name type="scientific">uncultured Desulfobacterium sp</name>
    <dbReference type="NCBI Taxonomy" id="201089"/>
    <lineage>
        <taxon>Bacteria</taxon>
        <taxon>Pseudomonadati</taxon>
        <taxon>Thermodesulfobacteriota</taxon>
        <taxon>Desulfobacteria</taxon>
        <taxon>Desulfobacterales</taxon>
        <taxon>Desulfobacteriaceae</taxon>
        <taxon>Desulfobacterium</taxon>
        <taxon>environmental samples</taxon>
    </lineage>
</organism>
<dbReference type="AlphaFoldDB" id="E1YIA7"/>
<gene>
    <name evidence="1" type="ORF">N47_D31850</name>
</gene>
<protein>
    <submittedName>
        <fullName evidence="1">Uncharacterized protein</fullName>
    </submittedName>
</protein>
<accession>E1YIA7</accession>
<evidence type="ECO:0000313" key="1">
    <source>
        <dbReference type="EMBL" id="CBX30376.1"/>
    </source>
</evidence>